<evidence type="ECO:0000256" key="17">
    <source>
        <dbReference type="ARBA" id="ARBA00048679"/>
    </source>
</evidence>
<comment type="catalytic activity">
    <reaction evidence="16">
        <text>L-threonyl-[protein] + ATP = O-phospho-L-threonyl-[protein] + ADP + H(+)</text>
        <dbReference type="Rhea" id="RHEA:46608"/>
        <dbReference type="Rhea" id="RHEA-COMP:11060"/>
        <dbReference type="Rhea" id="RHEA-COMP:11605"/>
        <dbReference type="ChEBI" id="CHEBI:15378"/>
        <dbReference type="ChEBI" id="CHEBI:30013"/>
        <dbReference type="ChEBI" id="CHEBI:30616"/>
        <dbReference type="ChEBI" id="CHEBI:61977"/>
        <dbReference type="ChEBI" id="CHEBI:456216"/>
        <dbReference type="EC" id="2.7.11.1"/>
    </reaction>
</comment>
<dbReference type="GO" id="GO:0046872">
    <property type="term" value="F:metal ion binding"/>
    <property type="evidence" value="ECO:0007669"/>
    <property type="project" value="UniProtKB-KW"/>
</dbReference>
<feature type="compositionally biased region" description="Polar residues" evidence="23">
    <location>
        <begin position="142"/>
        <end position="155"/>
    </location>
</feature>
<dbReference type="FunFam" id="1.10.510.10:FF:000232">
    <property type="entry name" value="Serine/threonine-protein kinase RIO1"/>
    <property type="match status" value="1"/>
</dbReference>
<keyword evidence="6" id="KW-0963">Cytoplasm</keyword>
<evidence type="ECO:0000256" key="5">
    <source>
        <dbReference type="ARBA" id="ARBA00016038"/>
    </source>
</evidence>
<keyword evidence="10" id="KW-0479">Metal-binding</keyword>
<feature type="binding site" evidence="22">
    <location>
        <position position="369"/>
    </location>
    <ligand>
        <name>Mg(2+)</name>
        <dbReference type="ChEBI" id="CHEBI:18420"/>
    </ligand>
</feature>
<organism evidence="25 26">
    <name type="scientific">Hymenoscyphus fraxineus</name>
    <dbReference type="NCBI Taxonomy" id="746836"/>
    <lineage>
        <taxon>Eukaryota</taxon>
        <taxon>Fungi</taxon>
        <taxon>Dikarya</taxon>
        <taxon>Ascomycota</taxon>
        <taxon>Pezizomycotina</taxon>
        <taxon>Leotiomycetes</taxon>
        <taxon>Helotiales</taxon>
        <taxon>Helotiaceae</taxon>
        <taxon>Hymenoscyphus</taxon>
    </lineage>
</organism>
<feature type="domain" description="RIO kinase" evidence="24">
    <location>
        <begin position="177"/>
        <end position="427"/>
    </location>
</feature>
<dbReference type="Gene3D" id="3.30.200.20">
    <property type="entry name" value="Phosphorylase Kinase, domain 1"/>
    <property type="match status" value="1"/>
</dbReference>
<evidence type="ECO:0000256" key="13">
    <source>
        <dbReference type="ARBA" id="ARBA00022801"/>
    </source>
</evidence>
<feature type="compositionally biased region" description="Basic residues" evidence="23">
    <location>
        <begin position="573"/>
        <end position="596"/>
    </location>
</feature>
<feature type="binding site" evidence="22">
    <location>
        <position position="381"/>
    </location>
    <ligand>
        <name>Mg(2+)</name>
        <dbReference type="ChEBI" id="CHEBI:18420"/>
    </ligand>
</feature>
<evidence type="ECO:0000259" key="24">
    <source>
        <dbReference type="SMART" id="SM00090"/>
    </source>
</evidence>
<comment type="caution">
    <text evidence="25">The sequence shown here is derived from an EMBL/GenBank/DDBJ whole genome shotgun (WGS) entry which is preliminary data.</text>
</comment>
<dbReference type="FunFam" id="3.30.200.20:FF:000148">
    <property type="entry name" value="Serine/threonine-protein kinase RIO1"/>
    <property type="match status" value="1"/>
</dbReference>
<dbReference type="GO" id="GO:0016787">
    <property type="term" value="F:hydrolase activity"/>
    <property type="evidence" value="ECO:0007669"/>
    <property type="project" value="UniProtKB-KW"/>
</dbReference>
<comment type="similarity">
    <text evidence="3">Belongs to the protein kinase superfamily. RIO-type Ser/Thr kinase family.</text>
</comment>
<evidence type="ECO:0000256" key="20">
    <source>
        <dbReference type="PIRSR" id="PIRSR038147-1"/>
    </source>
</evidence>
<evidence type="ECO:0000256" key="18">
    <source>
        <dbReference type="ARBA" id="ARBA00049360"/>
    </source>
</evidence>
<comment type="catalytic activity">
    <reaction evidence="18">
        <text>ATP + H2O = ADP + phosphate + H(+)</text>
        <dbReference type="Rhea" id="RHEA:13065"/>
        <dbReference type="ChEBI" id="CHEBI:15377"/>
        <dbReference type="ChEBI" id="CHEBI:15378"/>
        <dbReference type="ChEBI" id="CHEBI:30616"/>
        <dbReference type="ChEBI" id="CHEBI:43474"/>
        <dbReference type="ChEBI" id="CHEBI:456216"/>
    </reaction>
</comment>
<dbReference type="InterPro" id="IPR018934">
    <property type="entry name" value="RIO_dom"/>
</dbReference>
<keyword evidence="12" id="KW-0418">Kinase</keyword>
<evidence type="ECO:0000256" key="23">
    <source>
        <dbReference type="SAM" id="MobiDB-lite"/>
    </source>
</evidence>
<evidence type="ECO:0000256" key="15">
    <source>
        <dbReference type="ARBA" id="ARBA00022842"/>
    </source>
</evidence>
<feature type="region of interest" description="Disordered" evidence="23">
    <location>
        <begin position="102"/>
        <end position="187"/>
    </location>
</feature>
<dbReference type="Pfam" id="PF01163">
    <property type="entry name" value="RIO1"/>
    <property type="match status" value="1"/>
</dbReference>
<feature type="compositionally biased region" description="Low complexity" evidence="23">
    <location>
        <begin position="36"/>
        <end position="46"/>
    </location>
</feature>
<dbReference type="GO" id="GO:0005737">
    <property type="term" value="C:cytoplasm"/>
    <property type="evidence" value="ECO:0007669"/>
    <property type="project" value="UniProtKB-SubCell"/>
</dbReference>
<evidence type="ECO:0000256" key="21">
    <source>
        <dbReference type="PIRSR" id="PIRSR038147-2"/>
    </source>
</evidence>
<dbReference type="GO" id="GO:0005524">
    <property type="term" value="F:ATP binding"/>
    <property type="evidence" value="ECO:0007669"/>
    <property type="project" value="UniProtKB-KW"/>
</dbReference>
<dbReference type="InterPro" id="IPR011009">
    <property type="entry name" value="Kinase-like_dom_sf"/>
</dbReference>
<comment type="catalytic activity">
    <reaction evidence="17">
        <text>L-seryl-[protein] + ATP = O-phospho-L-seryl-[protein] + ADP + H(+)</text>
        <dbReference type="Rhea" id="RHEA:17989"/>
        <dbReference type="Rhea" id="RHEA-COMP:9863"/>
        <dbReference type="Rhea" id="RHEA-COMP:11604"/>
        <dbReference type="ChEBI" id="CHEBI:15378"/>
        <dbReference type="ChEBI" id="CHEBI:29999"/>
        <dbReference type="ChEBI" id="CHEBI:30616"/>
        <dbReference type="ChEBI" id="CHEBI:83421"/>
        <dbReference type="ChEBI" id="CHEBI:456216"/>
        <dbReference type="EC" id="2.7.11.1"/>
    </reaction>
</comment>
<dbReference type="CDD" id="cd05147">
    <property type="entry name" value="RIO1_euk"/>
    <property type="match status" value="1"/>
</dbReference>
<evidence type="ECO:0000256" key="19">
    <source>
        <dbReference type="ARBA" id="ARBA00068838"/>
    </source>
</evidence>
<dbReference type="Proteomes" id="UP000696280">
    <property type="component" value="Unassembled WGS sequence"/>
</dbReference>
<dbReference type="SUPFAM" id="SSF56112">
    <property type="entry name" value="Protein kinase-like (PK-like)"/>
    <property type="match status" value="1"/>
</dbReference>
<evidence type="ECO:0000256" key="4">
    <source>
        <dbReference type="ARBA" id="ARBA00012513"/>
    </source>
</evidence>
<evidence type="ECO:0000256" key="14">
    <source>
        <dbReference type="ARBA" id="ARBA00022840"/>
    </source>
</evidence>
<comment type="cofactor">
    <cofactor evidence="1 22">
        <name>Mg(2+)</name>
        <dbReference type="ChEBI" id="CHEBI:18420"/>
    </cofactor>
</comment>
<feature type="binding site" evidence="21">
    <location>
        <position position="243"/>
    </location>
    <ligand>
        <name>ATP</name>
        <dbReference type="ChEBI" id="CHEBI:30616"/>
    </ligand>
</feature>
<dbReference type="PIRSF" id="PIRSF038147">
    <property type="entry name" value="Ser/Thr_PK_RIO1"/>
    <property type="match status" value="1"/>
</dbReference>
<evidence type="ECO:0000256" key="9">
    <source>
        <dbReference type="ARBA" id="ARBA00022679"/>
    </source>
</evidence>
<dbReference type="InterPro" id="IPR000687">
    <property type="entry name" value="RIO_kinase"/>
</dbReference>
<proteinExistence type="inferred from homology"/>
<protein>
    <recommendedName>
        <fullName evidence="5">Serine/threonine-protein kinase RIO1</fullName>
        <ecNumber evidence="4">2.7.11.1</ecNumber>
    </recommendedName>
    <alternativeName>
        <fullName evidence="19">Serine/threonine-protein kinase rio1</fullName>
    </alternativeName>
</protein>
<keyword evidence="14 21" id="KW-0067">ATP-binding</keyword>
<dbReference type="OrthoDB" id="205248at2759"/>
<dbReference type="InterPro" id="IPR017407">
    <property type="entry name" value="Ser/Thr_kinase_Rio1"/>
</dbReference>
<feature type="active site" description="4-aspartylphosphate intermediate" evidence="20">
    <location>
        <position position="381"/>
    </location>
</feature>
<feature type="compositionally biased region" description="Basic and acidic residues" evidence="23">
    <location>
        <begin position="541"/>
        <end position="572"/>
    </location>
</feature>
<feature type="non-terminal residue" evidence="25">
    <location>
        <position position="596"/>
    </location>
</feature>
<keyword evidence="7" id="KW-0690">Ribosome biogenesis</keyword>
<feature type="compositionally biased region" description="Polar residues" evidence="23">
    <location>
        <begin position="63"/>
        <end position="79"/>
    </location>
</feature>
<evidence type="ECO:0000256" key="8">
    <source>
        <dbReference type="ARBA" id="ARBA00022527"/>
    </source>
</evidence>
<dbReference type="EMBL" id="CAJVRL010000066">
    <property type="protein sequence ID" value="CAG8955846.1"/>
    <property type="molecule type" value="Genomic_DNA"/>
</dbReference>
<dbReference type="AlphaFoldDB" id="A0A9N9KZE4"/>
<gene>
    <name evidence="25" type="ORF">HYFRA_00011716</name>
</gene>
<evidence type="ECO:0000256" key="10">
    <source>
        <dbReference type="ARBA" id="ARBA00022723"/>
    </source>
</evidence>
<accession>A0A9N9KZE4</accession>
<dbReference type="Gene3D" id="1.10.510.10">
    <property type="entry name" value="Transferase(Phosphotransferase) domain 1"/>
    <property type="match status" value="1"/>
</dbReference>
<keyword evidence="9" id="KW-0808">Transferase</keyword>
<feature type="binding site" evidence="21">
    <location>
        <position position="315"/>
    </location>
    <ligand>
        <name>ATP</name>
        <dbReference type="ChEBI" id="CHEBI:30616"/>
    </ligand>
</feature>
<dbReference type="PANTHER" id="PTHR45723">
    <property type="entry name" value="SERINE/THREONINE-PROTEIN KINASE RIO1"/>
    <property type="match status" value="1"/>
</dbReference>
<evidence type="ECO:0000256" key="22">
    <source>
        <dbReference type="PIRSR" id="PIRSR038147-3"/>
    </source>
</evidence>
<evidence type="ECO:0000256" key="11">
    <source>
        <dbReference type="ARBA" id="ARBA00022741"/>
    </source>
</evidence>
<reference evidence="25" key="1">
    <citation type="submission" date="2021-07" db="EMBL/GenBank/DDBJ databases">
        <authorList>
            <person name="Durling M."/>
        </authorList>
    </citation>
    <scope>NUCLEOTIDE SEQUENCE</scope>
</reference>
<keyword evidence="26" id="KW-1185">Reference proteome</keyword>
<evidence type="ECO:0000256" key="3">
    <source>
        <dbReference type="ARBA" id="ARBA00009196"/>
    </source>
</evidence>
<evidence type="ECO:0000256" key="2">
    <source>
        <dbReference type="ARBA" id="ARBA00004496"/>
    </source>
</evidence>
<feature type="active site" description="Proton acceptor" evidence="20">
    <location>
        <position position="364"/>
    </location>
</feature>
<keyword evidence="15" id="KW-0460">Magnesium</keyword>
<keyword evidence="8" id="KW-0723">Serine/threonine-protein kinase</keyword>
<dbReference type="SMART" id="SM00090">
    <property type="entry name" value="RIO"/>
    <property type="match status" value="1"/>
</dbReference>
<name>A0A9N9KZE4_9HELO</name>
<sequence>LTCWCGTSNLHRWKLYFQSTTTTTTTTIQTMPEQPTPSTTAAPAPADGQAPTHTYIPNHGYETPTSGHDAPTQTDSSAGGLTEYAADNEDETYEDLFDDDEEYFDDMDYDPGSGDLTKSYNRQRKLNDQSSTAPRINPQKPAANTKSSVDDQISSLAKHAGKIRLDGGDRQKTHGKDKSDRATSEQVLDPRTRMILLQMINRSVVSEVNGCLSTGKEANVYGALTIPASVGDEEAQPVHRAIKVYKTSILVFKDRDRYVTGEHRFRGGYNKGNNRAMVKVWAEKEFRNLKRLHTAGIPCPEPIYLRLHVLVMGFLGDKKGWAAPRLRDAELVGEDIDEQWRVLYLQLLGLMRRMYQICKLVHADLSEYNVLYHQKKLFIIDVSQSVEHDHPRSLEFLRMDIKNVSDFFQRKGVNVLPEQIVFGFITSYDEPTQDPELGEALEKLYTERPQVEEGEQAAADQEVDNQVFRQQYIPQTLEQVYDVERDAEKVGRGQKDDLVYRSLLADKVPMSSGNEADGEDTMGGSSSQGSGDEDGSDTDDESRFEKGTPRGKRFEDKDAKRDHKKAVKEEKREKRKDKIPKHLKKKLVNSSAKHKH</sequence>
<evidence type="ECO:0000256" key="16">
    <source>
        <dbReference type="ARBA" id="ARBA00047899"/>
    </source>
</evidence>
<evidence type="ECO:0000256" key="6">
    <source>
        <dbReference type="ARBA" id="ARBA00022490"/>
    </source>
</evidence>
<comment type="subcellular location">
    <subcellularLocation>
        <location evidence="2">Cytoplasm</location>
    </subcellularLocation>
</comment>
<dbReference type="PROSITE" id="PS01245">
    <property type="entry name" value="RIO1"/>
    <property type="match status" value="1"/>
</dbReference>
<feature type="region of interest" description="Disordered" evidence="23">
    <location>
        <begin position="26"/>
        <end position="80"/>
    </location>
</feature>
<evidence type="ECO:0000256" key="12">
    <source>
        <dbReference type="ARBA" id="ARBA00022777"/>
    </source>
</evidence>
<keyword evidence="13" id="KW-0378">Hydrolase</keyword>
<dbReference type="EC" id="2.7.11.1" evidence="4"/>
<evidence type="ECO:0000313" key="26">
    <source>
        <dbReference type="Proteomes" id="UP000696280"/>
    </source>
</evidence>
<dbReference type="InterPro" id="IPR051272">
    <property type="entry name" value="RIO-type_Ser/Thr_kinase"/>
</dbReference>
<feature type="region of interest" description="Disordered" evidence="23">
    <location>
        <begin position="509"/>
        <end position="596"/>
    </location>
</feature>
<feature type="binding site" evidence="21">
    <location>
        <position position="313"/>
    </location>
    <ligand>
        <name>ATP</name>
        <dbReference type="ChEBI" id="CHEBI:30616"/>
    </ligand>
</feature>
<dbReference type="InterPro" id="IPR018935">
    <property type="entry name" value="RIO_kinase_CS"/>
</dbReference>
<feature type="compositionally biased region" description="Acidic residues" evidence="23">
    <location>
        <begin position="531"/>
        <end position="540"/>
    </location>
</feature>
<evidence type="ECO:0000256" key="7">
    <source>
        <dbReference type="ARBA" id="ARBA00022517"/>
    </source>
</evidence>
<dbReference type="GO" id="GO:0042254">
    <property type="term" value="P:ribosome biogenesis"/>
    <property type="evidence" value="ECO:0007669"/>
    <property type="project" value="UniProtKB-KW"/>
</dbReference>
<evidence type="ECO:0000313" key="25">
    <source>
        <dbReference type="EMBL" id="CAG8955846.1"/>
    </source>
</evidence>
<keyword evidence="11 21" id="KW-0547">Nucleotide-binding</keyword>
<dbReference type="GO" id="GO:0004674">
    <property type="term" value="F:protein serine/threonine kinase activity"/>
    <property type="evidence" value="ECO:0007669"/>
    <property type="project" value="UniProtKB-KW"/>
</dbReference>
<feature type="compositionally biased region" description="Basic and acidic residues" evidence="23">
    <location>
        <begin position="163"/>
        <end position="187"/>
    </location>
</feature>
<evidence type="ECO:0000256" key="1">
    <source>
        <dbReference type="ARBA" id="ARBA00001946"/>
    </source>
</evidence>